<dbReference type="OrthoDB" id="591587at2759"/>
<dbReference type="AlphaFoldDB" id="A0A9J5Z708"/>
<feature type="compositionally biased region" description="Acidic residues" evidence="1">
    <location>
        <begin position="1001"/>
        <end position="1022"/>
    </location>
</feature>
<evidence type="ECO:0000256" key="1">
    <source>
        <dbReference type="SAM" id="MobiDB-lite"/>
    </source>
</evidence>
<evidence type="ECO:0000313" key="3">
    <source>
        <dbReference type="Proteomes" id="UP000824120"/>
    </source>
</evidence>
<keyword evidence="3" id="KW-1185">Reference proteome</keyword>
<proteinExistence type="predicted"/>
<feature type="compositionally biased region" description="Basic residues" evidence="1">
    <location>
        <begin position="1073"/>
        <end position="1087"/>
    </location>
</feature>
<dbReference type="InterPro" id="IPR004158">
    <property type="entry name" value="DUF247_pln"/>
</dbReference>
<dbReference type="Proteomes" id="UP000824120">
    <property type="component" value="Chromosome 4"/>
</dbReference>
<name>A0A9J5Z708_SOLCO</name>
<sequence>MLISIGPYHKRNHELSSMEKYKLLYLQRYLQRKEGLDVESCISALEIKKDEALKCYDDNLDNDIVDKFSEMLLLDGCFVVEFIREYYATEEKEEEDQEEEDQEEEEDNDNIINLEWMKKQVCRDMVLLENQLPFFVLTMLHDMTKHHKEVSFLYMVRKTLLDTFPKAKFIPLSEIHNFNTERFNHLVYVIHMFCRPSDHHDGMKYKQNKNASTPKECCKITFCDNVLQLTKSKETPKVLSLWDCYHIPSVTELYDAGVTVKRIGYVQEKKEDKTTLFDIKFEKGLMTIPCFAIEDTMETFMRNLIAYEQHSSNKVDVYPYFSNYAHIMTQLIGSHRDVKFLRKEKIILKDIGDDKEVASIFKKLSDGQMKASLRHNYFSSPWVGASTVGAITLLSTHNLKILDLPLASTSTILFDIKFDNGRLQIPCFEVDDVTETLLRNLIAYKQQTYDVLPKQFNDFVVFMDYLIDSDKDVNVLRRKGIISNQLGEDNEVANNFDKIGQVVNISSDFYYKEECRKIEEGRKVDHLIDINGRIDEMFEDLDNSSIKSCTIFKVNVWQRESNPDAYTPKMVSIGPYHKKNTQLGPMKKYKLLYLRRFLQRNERVDVKSYISELDKVKEKVLKCYEDIEKIGNDISHEFCKMLLFDGCFVVEFIRECCGIYPEVENKIININHNYIFRNLMLLENQLPFFVLDKLHDMTKQDDELPLATLVNKVFTFFVNWPKMTLESFGKIECNAENIKHLLHVVHIFSCHGNPMKNLENCSTSPAVMPNATELSEAGVSYAKVRNMTSLFDIKFKNGLMTIPYFLVVDGTETLLRNLIAYEQQSPNVYPTYFSDYATFMDHLIDSDKDVNLLCQKGIIENWIGEDKEVASLFNKIGKGVTTYFNFYYKEEIKKAIEYREKPWNRMKENLMRNYFSSPWVGASTVAAIILLLTTIQTILTFTGLDVETCISELEKKKDEALKCYDNNLDNDIVGRFSEMLFLDGCFVVEFIREYYETEEEEQQQQQEDEEEEEEEEEEEQEEEEKRKRKVRKRKKKKRGRRKRRNKKRKKRRKRRNKKRKKRKNKEEEDEEKKRRRRRRRRRRSSMSRHKEDRPISSEGQVKCEILTPSHFSHKGRGRGVLLVLCKSTVEATREMDGAAFSGFAGLMRLLDCWTGSRFGSRCCVCLVGGFALILNGFRGFG</sequence>
<organism evidence="2 3">
    <name type="scientific">Solanum commersonii</name>
    <name type="common">Commerson's wild potato</name>
    <name type="synonym">Commerson's nightshade</name>
    <dbReference type="NCBI Taxonomy" id="4109"/>
    <lineage>
        <taxon>Eukaryota</taxon>
        <taxon>Viridiplantae</taxon>
        <taxon>Streptophyta</taxon>
        <taxon>Embryophyta</taxon>
        <taxon>Tracheophyta</taxon>
        <taxon>Spermatophyta</taxon>
        <taxon>Magnoliopsida</taxon>
        <taxon>eudicotyledons</taxon>
        <taxon>Gunneridae</taxon>
        <taxon>Pentapetalae</taxon>
        <taxon>asterids</taxon>
        <taxon>lamiids</taxon>
        <taxon>Solanales</taxon>
        <taxon>Solanaceae</taxon>
        <taxon>Solanoideae</taxon>
        <taxon>Solaneae</taxon>
        <taxon>Solanum</taxon>
    </lineage>
</organism>
<dbReference type="PANTHER" id="PTHR31170">
    <property type="entry name" value="BNAC04G53230D PROTEIN"/>
    <property type="match status" value="1"/>
</dbReference>
<accession>A0A9J5Z708</accession>
<feature type="region of interest" description="Disordered" evidence="1">
    <location>
        <begin position="1001"/>
        <end position="1100"/>
    </location>
</feature>
<gene>
    <name evidence="2" type="ORF">H5410_019938</name>
</gene>
<comment type="caution">
    <text evidence="2">The sequence shown here is derived from an EMBL/GenBank/DDBJ whole genome shotgun (WGS) entry which is preliminary data.</text>
</comment>
<feature type="compositionally biased region" description="Basic residues" evidence="1">
    <location>
        <begin position="1026"/>
        <end position="1063"/>
    </location>
</feature>
<dbReference type="Pfam" id="PF03140">
    <property type="entry name" value="DUF247"/>
    <property type="match status" value="4"/>
</dbReference>
<dbReference type="EMBL" id="JACXVP010000004">
    <property type="protein sequence ID" value="KAG5608657.1"/>
    <property type="molecule type" value="Genomic_DNA"/>
</dbReference>
<feature type="compositionally biased region" description="Acidic residues" evidence="1">
    <location>
        <begin position="91"/>
        <end position="109"/>
    </location>
</feature>
<reference evidence="2 3" key="1">
    <citation type="submission" date="2020-09" db="EMBL/GenBank/DDBJ databases">
        <title>De no assembly of potato wild relative species, Solanum commersonii.</title>
        <authorList>
            <person name="Cho K."/>
        </authorList>
    </citation>
    <scope>NUCLEOTIDE SEQUENCE [LARGE SCALE GENOMIC DNA]</scope>
    <source>
        <strain evidence="2">LZ3.2</strain>
        <tissue evidence="2">Leaf</tissue>
    </source>
</reference>
<dbReference type="PANTHER" id="PTHR31170:SF25">
    <property type="entry name" value="BNAA09G04570D PROTEIN"/>
    <property type="match status" value="1"/>
</dbReference>
<feature type="region of interest" description="Disordered" evidence="1">
    <location>
        <begin position="90"/>
        <end position="109"/>
    </location>
</feature>
<protein>
    <submittedName>
        <fullName evidence="2">Uncharacterized protein</fullName>
    </submittedName>
</protein>
<evidence type="ECO:0000313" key="2">
    <source>
        <dbReference type="EMBL" id="KAG5608657.1"/>
    </source>
</evidence>